<dbReference type="InterPro" id="IPR050740">
    <property type="entry name" value="Aldehyde_DH_Superfamily"/>
</dbReference>
<accession>A0A6G3MH45</accession>
<sequence length="144" mass="15906">MEFGGNAPFIVYKCANIDLAVKCLLISKFRNAGQTCISPNRIFVHAKIYDVFLKKIQSAVATLKAGDPTHTSTQISCLYSDKGHKKVDSLVENAINEGAKCIYQGMPVKECGPFFYPPTILSDCYNKMIISQTEIFGPVCCIQK</sequence>
<dbReference type="AlphaFoldDB" id="A0A6G3MH45"/>
<dbReference type="GO" id="GO:0004777">
    <property type="term" value="F:succinate-semialdehyde dehydrogenase (NAD+) activity"/>
    <property type="evidence" value="ECO:0007669"/>
    <property type="project" value="TreeGrafter"/>
</dbReference>
<evidence type="ECO:0000313" key="3">
    <source>
        <dbReference type="EMBL" id="NDJ93256.1"/>
    </source>
</evidence>
<keyword evidence="1" id="KW-0560">Oxidoreductase</keyword>
<dbReference type="PANTHER" id="PTHR43353:SF5">
    <property type="entry name" value="SUCCINATE-SEMIALDEHYDE DEHYDROGENASE, MITOCHONDRIAL"/>
    <property type="match status" value="1"/>
</dbReference>
<dbReference type="InterPro" id="IPR016161">
    <property type="entry name" value="Ald_DH/histidinol_DH"/>
</dbReference>
<feature type="domain" description="Aldehyde dehydrogenase" evidence="2">
    <location>
        <begin position="1"/>
        <end position="143"/>
    </location>
</feature>
<dbReference type="SUPFAM" id="SSF53720">
    <property type="entry name" value="ALDH-like"/>
    <property type="match status" value="1"/>
</dbReference>
<reference evidence="3" key="1">
    <citation type="submission" date="2018-11" db="EMBL/GenBank/DDBJ databases">
        <title>Henneguya salminicola genome and transcriptome.</title>
        <authorList>
            <person name="Yahalomi D."/>
            <person name="Atkinson S.D."/>
            <person name="Neuhof M."/>
            <person name="Chang E.S."/>
            <person name="Philippe H."/>
            <person name="Cartwright P."/>
            <person name="Bartholomew J.L."/>
            <person name="Huchon D."/>
        </authorList>
    </citation>
    <scope>NUCLEOTIDE SEQUENCE</scope>
    <source>
        <strain evidence="3">Hz1</strain>
        <tissue evidence="3">Whole</tissue>
    </source>
</reference>
<dbReference type="Pfam" id="PF00171">
    <property type="entry name" value="Aldedh"/>
    <property type="match status" value="1"/>
</dbReference>
<name>A0A6G3MH45_HENSL</name>
<organism evidence="3">
    <name type="scientific">Henneguya salminicola</name>
    <name type="common">Myxosporean</name>
    <dbReference type="NCBI Taxonomy" id="69463"/>
    <lineage>
        <taxon>Eukaryota</taxon>
        <taxon>Metazoa</taxon>
        <taxon>Cnidaria</taxon>
        <taxon>Myxozoa</taxon>
        <taxon>Myxosporea</taxon>
        <taxon>Bivalvulida</taxon>
        <taxon>Platysporina</taxon>
        <taxon>Myxobolidae</taxon>
        <taxon>Henneguya</taxon>
    </lineage>
</organism>
<dbReference type="PANTHER" id="PTHR43353">
    <property type="entry name" value="SUCCINATE-SEMIALDEHYDE DEHYDROGENASE, MITOCHONDRIAL"/>
    <property type="match status" value="1"/>
</dbReference>
<dbReference type="Gene3D" id="3.40.309.10">
    <property type="entry name" value="Aldehyde Dehydrogenase, Chain A, domain 2"/>
    <property type="match status" value="1"/>
</dbReference>
<evidence type="ECO:0000259" key="2">
    <source>
        <dbReference type="Pfam" id="PF00171"/>
    </source>
</evidence>
<dbReference type="InterPro" id="IPR016163">
    <property type="entry name" value="Ald_DH_C"/>
</dbReference>
<proteinExistence type="predicted"/>
<protein>
    <submittedName>
        <fullName evidence="3">Putative succinate-semialdehyde dehydrogenase C13905 [NADP(+)] (Trinotate prediction)</fullName>
    </submittedName>
</protein>
<evidence type="ECO:0000256" key="1">
    <source>
        <dbReference type="ARBA" id="ARBA00023002"/>
    </source>
</evidence>
<dbReference type="EMBL" id="GHBP01002997">
    <property type="protein sequence ID" value="NDJ93256.1"/>
    <property type="molecule type" value="Transcribed_RNA"/>
</dbReference>
<dbReference type="InterPro" id="IPR015590">
    <property type="entry name" value="Aldehyde_DH_dom"/>
</dbReference>
<dbReference type="GO" id="GO:0009450">
    <property type="term" value="P:gamma-aminobutyric acid catabolic process"/>
    <property type="evidence" value="ECO:0007669"/>
    <property type="project" value="TreeGrafter"/>
</dbReference>